<evidence type="ECO:0008006" key="3">
    <source>
        <dbReference type="Google" id="ProtNLM"/>
    </source>
</evidence>
<sequence>MAHGRRTAALSVRDAASRVEIRLVALPDLLYRITTPADSGLSPRVTGPPGGVRLALASTGASGPDAVTIELNRKVRWDLNLPAGAGEQHLDLADGRISRIRLGSGAALVRLRLPRPSSAAVPITVAGAFGELDIEIPDQTAVQLRLRGGAGSVATPSRASAPAAPGAIINTHTGTPAAHYAVEIRSSVGALTLHS</sequence>
<organism evidence="1 2">
    <name type="scientific">Winogradskya humida</name>
    <dbReference type="NCBI Taxonomy" id="113566"/>
    <lineage>
        <taxon>Bacteria</taxon>
        <taxon>Bacillati</taxon>
        <taxon>Actinomycetota</taxon>
        <taxon>Actinomycetes</taxon>
        <taxon>Micromonosporales</taxon>
        <taxon>Micromonosporaceae</taxon>
        <taxon>Winogradskya</taxon>
    </lineage>
</organism>
<dbReference type="RefSeq" id="WP_239158942.1">
    <property type="nucleotide sequence ID" value="NZ_BAAATV010000008.1"/>
</dbReference>
<dbReference type="Proteomes" id="UP000603200">
    <property type="component" value="Unassembled WGS sequence"/>
</dbReference>
<accession>A0ABQ3ZPW0</accession>
<evidence type="ECO:0000313" key="1">
    <source>
        <dbReference type="EMBL" id="GIE20629.1"/>
    </source>
</evidence>
<reference evidence="1 2" key="1">
    <citation type="submission" date="2021-01" db="EMBL/GenBank/DDBJ databases">
        <title>Whole genome shotgun sequence of Actinoplanes humidus NBRC 14915.</title>
        <authorList>
            <person name="Komaki H."/>
            <person name="Tamura T."/>
        </authorList>
    </citation>
    <scope>NUCLEOTIDE SEQUENCE [LARGE SCALE GENOMIC DNA]</scope>
    <source>
        <strain evidence="1 2">NBRC 14915</strain>
    </source>
</reference>
<comment type="caution">
    <text evidence="1">The sequence shown here is derived from an EMBL/GenBank/DDBJ whole genome shotgun (WGS) entry which is preliminary data.</text>
</comment>
<evidence type="ECO:0000313" key="2">
    <source>
        <dbReference type="Proteomes" id="UP000603200"/>
    </source>
</evidence>
<gene>
    <name evidence="1" type="ORF">Ahu01nite_037310</name>
</gene>
<dbReference type="EMBL" id="BOMN01000041">
    <property type="protein sequence ID" value="GIE20629.1"/>
    <property type="molecule type" value="Genomic_DNA"/>
</dbReference>
<proteinExistence type="predicted"/>
<name>A0ABQ3ZPW0_9ACTN</name>
<keyword evidence="2" id="KW-1185">Reference proteome</keyword>
<protein>
    <recommendedName>
        <fullName evidence="3">Adhesin domain-containing protein</fullName>
    </recommendedName>
</protein>